<dbReference type="EMBL" id="BARS01034544">
    <property type="protein sequence ID" value="GAG23473.1"/>
    <property type="molecule type" value="Genomic_DNA"/>
</dbReference>
<organism evidence="3">
    <name type="scientific">marine sediment metagenome</name>
    <dbReference type="NCBI Taxonomy" id="412755"/>
    <lineage>
        <taxon>unclassified sequences</taxon>
        <taxon>metagenomes</taxon>
        <taxon>ecological metagenomes</taxon>
    </lineage>
</organism>
<reference evidence="3" key="1">
    <citation type="journal article" date="2014" name="Front. Microbiol.">
        <title>High frequency of phylogenetically diverse reductive dehalogenase-homologous genes in deep subseafloor sedimentary metagenomes.</title>
        <authorList>
            <person name="Kawai M."/>
            <person name="Futagami T."/>
            <person name="Toyoda A."/>
            <person name="Takaki Y."/>
            <person name="Nishi S."/>
            <person name="Hori S."/>
            <person name="Arai W."/>
            <person name="Tsubouchi T."/>
            <person name="Morono Y."/>
            <person name="Uchiyama I."/>
            <person name="Ito T."/>
            <person name="Fujiyama A."/>
            <person name="Inagaki F."/>
            <person name="Takami H."/>
        </authorList>
    </citation>
    <scope>NUCLEOTIDE SEQUENCE</scope>
    <source>
        <strain evidence="3">Expedition CK06-06</strain>
    </source>
</reference>
<dbReference type="AlphaFoldDB" id="X0WG45"/>
<dbReference type="GO" id="GO:0006749">
    <property type="term" value="P:glutathione metabolic process"/>
    <property type="evidence" value="ECO:0007669"/>
    <property type="project" value="TreeGrafter"/>
</dbReference>
<dbReference type="InterPro" id="IPR045079">
    <property type="entry name" value="Oxoprolinase-like"/>
</dbReference>
<dbReference type="InterPro" id="IPR002821">
    <property type="entry name" value="Hydantoinase_A"/>
</dbReference>
<dbReference type="PANTHER" id="PTHR11365">
    <property type="entry name" value="5-OXOPROLINASE RELATED"/>
    <property type="match status" value="1"/>
</dbReference>
<evidence type="ECO:0000313" key="3">
    <source>
        <dbReference type="EMBL" id="GAG23473.1"/>
    </source>
</evidence>
<dbReference type="PANTHER" id="PTHR11365:SF2">
    <property type="entry name" value="5-OXOPROLINASE"/>
    <property type="match status" value="1"/>
</dbReference>
<evidence type="ECO:0000259" key="2">
    <source>
        <dbReference type="Pfam" id="PF05378"/>
    </source>
</evidence>
<accession>X0WG45</accession>
<gene>
    <name evidence="3" type="ORF">S01H1_53353</name>
</gene>
<feature type="non-terminal residue" evidence="3">
    <location>
        <position position="259"/>
    </location>
</feature>
<name>X0WG45_9ZZZZ</name>
<feature type="domain" description="Hydantoinase A/oxoprolinase" evidence="1">
    <location>
        <begin position="198"/>
        <end position="259"/>
    </location>
</feature>
<dbReference type="GO" id="GO:0017168">
    <property type="term" value="F:5-oxoprolinase (ATP-hydrolyzing) activity"/>
    <property type="evidence" value="ECO:0007669"/>
    <property type="project" value="TreeGrafter"/>
</dbReference>
<feature type="non-terminal residue" evidence="3">
    <location>
        <position position="1"/>
    </location>
</feature>
<sequence>AKRVAIDIGGTFTDFVAMDEVTGEVVLEKDLTTPDNFAKGVTHTMRKSKIDPREISQFVHGTTVVVNALTERTGAKTALITTQGFRDVLEIQRANRTDMYNLFYQKPKPFVPRRFRFEVRERLNYKGEILQPLTEEDVVAAVEACKKARIEAIAICYIHAYANHAHEQRTQEIVEELYPEASVTSSHEITQEWREYERTNSTVLNAYVQPAAELYLSTLDEELSRMGTPGTKYAMQSNGGTTTFAQAQRVPIHLVESGP</sequence>
<dbReference type="InterPro" id="IPR008040">
    <property type="entry name" value="Hydant_A_N"/>
</dbReference>
<dbReference type="GO" id="GO:0005829">
    <property type="term" value="C:cytosol"/>
    <property type="evidence" value="ECO:0007669"/>
    <property type="project" value="TreeGrafter"/>
</dbReference>
<dbReference type="Pfam" id="PF01968">
    <property type="entry name" value="Hydantoinase_A"/>
    <property type="match status" value="1"/>
</dbReference>
<evidence type="ECO:0000259" key="1">
    <source>
        <dbReference type="Pfam" id="PF01968"/>
    </source>
</evidence>
<protein>
    <recommendedName>
        <fullName evidence="4">Hydantoinase/oxoprolinase N-terminal domain-containing protein</fullName>
    </recommendedName>
</protein>
<evidence type="ECO:0008006" key="4">
    <source>
        <dbReference type="Google" id="ProtNLM"/>
    </source>
</evidence>
<comment type="caution">
    <text evidence="3">The sequence shown here is derived from an EMBL/GenBank/DDBJ whole genome shotgun (WGS) entry which is preliminary data.</text>
</comment>
<proteinExistence type="predicted"/>
<dbReference type="Pfam" id="PF05378">
    <property type="entry name" value="Hydant_A_N"/>
    <property type="match status" value="1"/>
</dbReference>
<feature type="domain" description="Hydantoinase/oxoprolinase N-terminal" evidence="2">
    <location>
        <begin position="3"/>
        <end position="176"/>
    </location>
</feature>